<dbReference type="EMBL" id="CZPZ01000003">
    <property type="protein sequence ID" value="CUS32815.1"/>
    <property type="molecule type" value="Genomic_DNA"/>
</dbReference>
<protein>
    <submittedName>
        <fullName evidence="1">Uncharacterized protein</fullName>
    </submittedName>
</protein>
<proteinExistence type="predicted"/>
<dbReference type="Proteomes" id="UP000198736">
    <property type="component" value="Unassembled WGS sequence"/>
</dbReference>
<organism evidence="1 2">
    <name type="scientific">Candidatus Nitrospira nitrificans</name>
    <dbReference type="NCBI Taxonomy" id="1742973"/>
    <lineage>
        <taxon>Bacteria</taxon>
        <taxon>Pseudomonadati</taxon>
        <taxon>Nitrospirota</taxon>
        <taxon>Nitrospiria</taxon>
        <taxon>Nitrospirales</taxon>
        <taxon>Nitrospiraceae</taxon>
        <taxon>Nitrospira</taxon>
    </lineage>
</organism>
<gene>
    <name evidence="1" type="ORF">COMA2_110106</name>
</gene>
<keyword evidence="2" id="KW-1185">Reference proteome</keyword>
<name>A0A0S4L6K3_9BACT</name>
<dbReference type="AlphaFoldDB" id="A0A0S4L6K3"/>
<evidence type="ECO:0000313" key="2">
    <source>
        <dbReference type="Proteomes" id="UP000198736"/>
    </source>
</evidence>
<accession>A0A0S4L6K3</accession>
<dbReference type="STRING" id="1742973.COMA2_110106"/>
<sequence length="205" mass="22342">MRLWHFPEGMVSPIRSPSTWQVRLIVAVGLALSALSMDHASSVAEHQPLSIPAQQATRPSPYVGSAMAVLATLEQAQVLPPEGSREADRVIQSVIQLQSAFAKGTDPFVQNFARRAVAAKHGEHASTVLERFRSSGWTAEILEALADADLPAAAEQQLATGLRPFNLSVDDFTRLMQLVRDGRSALAARGNTFEEIYAYHRKAMP</sequence>
<evidence type="ECO:0000313" key="1">
    <source>
        <dbReference type="EMBL" id="CUS32815.1"/>
    </source>
</evidence>
<reference evidence="2" key="1">
    <citation type="submission" date="2015-10" db="EMBL/GenBank/DDBJ databases">
        <authorList>
            <person name="Luecker S."/>
            <person name="Luecker S."/>
        </authorList>
    </citation>
    <scope>NUCLEOTIDE SEQUENCE [LARGE SCALE GENOMIC DNA]</scope>
</reference>